<protein>
    <submittedName>
        <fullName evidence="9">DedA family protein</fullName>
    </submittedName>
</protein>
<dbReference type="RefSeq" id="WP_252673393.1">
    <property type="nucleotide sequence ID" value="NZ_CP099547.1"/>
</dbReference>
<reference evidence="9" key="1">
    <citation type="submission" date="2022-06" db="EMBL/GenBank/DDBJ databases">
        <title>Complete Genome Sequence of Arcanobacterium pinnipediorum strain DSM 28752 isolated from a harbour seal.</title>
        <authorList>
            <person name="Borowiak M."/>
            <person name="Kreitlow A."/>
            <person name="Alssahen M."/>
            <person name="Malorny B."/>
            <person name="Laemmler C."/>
            <person name="Prenger-Berninghoff E."/>
            <person name="Siebert U."/>
            <person name="Ploetz M."/>
            <person name="Abdulmawjood A."/>
        </authorList>
    </citation>
    <scope>NUCLEOTIDE SEQUENCE</scope>
    <source>
        <strain evidence="9">DSM 28752</strain>
    </source>
</reference>
<dbReference type="PANTHER" id="PTHR42709:SF6">
    <property type="entry name" value="UNDECAPRENYL PHOSPHATE TRANSPORTER A"/>
    <property type="match status" value="1"/>
</dbReference>
<name>A0ABY5AH37_9ACTO</name>
<dbReference type="PANTHER" id="PTHR42709">
    <property type="entry name" value="ALKALINE PHOSPHATASE LIKE PROTEIN"/>
    <property type="match status" value="1"/>
</dbReference>
<evidence type="ECO:0000256" key="6">
    <source>
        <dbReference type="ARBA" id="ARBA00023136"/>
    </source>
</evidence>
<feature type="transmembrane region" description="Helical" evidence="7">
    <location>
        <begin position="156"/>
        <end position="182"/>
    </location>
</feature>
<evidence type="ECO:0000256" key="5">
    <source>
        <dbReference type="ARBA" id="ARBA00022989"/>
    </source>
</evidence>
<keyword evidence="5 7" id="KW-1133">Transmembrane helix</keyword>
<feature type="transmembrane region" description="Helical" evidence="7">
    <location>
        <begin position="29"/>
        <end position="48"/>
    </location>
</feature>
<comment type="subcellular location">
    <subcellularLocation>
        <location evidence="1">Cell membrane</location>
        <topology evidence="1">Multi-pass membrane protein</topology>
    </subcellularLocation>
</comment>
<comment type="similarity">
    <text evidence="2">Belongs to the DedA family.</text>
</comment>
<evidence type="ECO:0000256" key="7">
    <source>
        <dbReference type="SAM" id="Phobius"/>
    </source>
</evidence>
<feature type="transmembrane region" description="Helical" evidence="7">
    <location>
        <begin position="81"/>
        <end position="98"/>
    </location>
</feature>
<feature type="domain" description="VTT" evidence="8">
    <location>
        <begin position="51"/>
        <end position="179"/>
    </location>
</feature>
<evidence type="ECO:0000256" key="4">
    <source>
        <dbReference type="ARBA" id="ARBA00022692"/>
    </source>
</evidence>
<keyword evidence="4 7" id="KW-0812">Transmembrane</keyword>
<feature type="transmembrane region" description="Helical" evidence="7">
    <location>
        <begin position="194"/>
        <end position="213"/>
    </location>
</feature>
<keyword evidence="3" id="KW-1003">Cell membrane</keyword>
<sequence length="221" mass="23891">MLTSPLITFAAQAVDSQDLSGIAAWTVELMNTLGGFGLALIIAIENVFPPIPSEVVLPLAGFTASQGGTLSFAGALIWSTLGSLLGALILYGIAYLFGRERSRALLLWLPLTRESDVDKTENFFEKYDKPTVFFGRMLPIFRSLISLPAGIVKMNIALFIVLTTAGSLIWNTALISAGYLLGDNWALVENYVGLGSKIMAVIIVIALIVWAVIRIRASKKR</sequence>
<evidence type="ECO:0000256" key="3">
    <source>
        <dbReference type="ARBA" id="ARBA00022475"/>
    </source>
</evidence>
<evidence type="ECO:0000313" key="9">
    <source>
        <dbReference type="EMBL" id="USR79524.1"/>
    </source>
</evidence>
<gene>
    <name evidence="9" type="ORF">NG665_00555</name>
</gene>
<keyword evidence="10" id="KW-1185">Reference proteome</keyword>
<dbReference type="EMBL" id="CP099547">
    <property type="protein sequence ID" value="USR79524.1"/>
    <property type="molecule type" value="Genomic_DNA"/>
</dbReference>
<dbReference type="Pfam" id="PF09335">
    <property type="entry name" value="VTT_dom"/>
    <property type="match status" value="1"/>
</dbReference>
<dbReference type="InterPro" id="IPR051311">
    <property type="entry name" value="DedA_domain"/>
</dbReference>
<evidence type="ECO:0000313" key="10">
    <source>
        <dbReference type="Proteomes" id="UP001056109"/>
    </source>
</evidence>
<accession>A0ABY5AH37</accession>
<keyword evidence="6 7" id="KW-0472">Membrane</keyword>
<evidence type="ECO:0000256" key="1">
    <source>
        <dbReference type="ARBA" id="ARBA00004651"/>
    </source>
</evidence>
<evidence type="ECO:0000259" key="8">
    <source>
        <dbReference type="Pfam" id="PF09335"/>
    </source>
</evidence>
<organism evidence="9 10">
    <name type="scientific">Arcanobacterium pinnipediorum</name>
    <dbReference type="NCBI Taxonomy" id="1503041"/>
    <lineage>
        <taxon>Bacteria</taxon>
        <taxon>Bacillati</taxon>
        <taxon>Actinomycetota</taxon>
        <taxon>Actinomycetes</taxon>
        <taxon>Actinomycetales</taxon>
        <taxon>Actinomycetaceae</taxon>
        <taxon>Arcanobacterium</taxon>
    </lineage>
</organism>
<dbReference type="Proteomes" id="UP001056109">
    <property type="component" value="Chromosome"/>
</dbReference>
<evidence type="ECO:0000256" key="2">
    <source>
        <dbReference type="ARBA" id="ARBA00010792"/>
    </source>
</evidence>
<proteinExistence type="inferred from homology"/>
<dbReference type="InterPro" id="IPR032816">
    <property type="entry name" value="VTT_dom"/>
</dbReference>